<reference evidence="1" key="1">
    <citation type="submission" date="2014-01" db="EMBL/GenBank/DDBJ databases">
        <title>Persistence of antibiotic-resistant and -sensitive Proteus mirabilis strains in the digestive tract of the housefly and green bottle flies.</title>
        <authorList>
            <person name="Wei T."/>
            <person name="Miyanaga K."/>
            <person name="Tanji Y."/>
        </authorList>
    </citation>
    <scope>NUCLEOTIDE SEQUENCE</scope>
    <source>
        <strain evidence="1">M1510</strain>
        <plasmid evidence="1">pM510</plasmid>
    </source>
</reference>
<organism evidence="1">
    <name type="scientific">Proteus mirabilis</name>
    <dbReference type="NCBI Taxonomy" id="584"/>
    <lineage>
        <taxon>Bacteria</taxon>
        <taxon>Pseudomonadati</taxon>
        <taxon>Pseudomonadota</taxon>
        <taxon>Gammaproteobacteria</taxon>
        <taxon>Enterobacterales</taxon>
        <taxon>Morganellaceae</taxon>
        <taxon>Proteus</taxon>
    </lineage>
</organism>
<sequence length="34" mass="3794">MPQCGTNQNGAKRHLHLVFAFLHDQLLGHGLLAR</sequence>
<evidence type="ECO:0000313" key="1">
    <source>
        <dbReference type="EMBL" id="AHN14747.1"/>
    </source>
</evidence>
<proteinExistence type="predicted"/>
<accession>A0A059T9U3</accession>
<keyword evidence="1" id="KW-0614">Plasmid</keyword>
<geneLocation type="plasmid" evidence="1">
    <name>pM510</name>
</geneLocation>
<name>A0A059T9U3_PROMI</name>
<protein>
    <submittedName>
        <fullName evidence="1">Uncharacterized protein</fullName>
    </submittedName>
</protein>
<dbReference type="EMBL" id="KJ190020">
    <property type="protein sequence ID" value="AHN14747.1"/>
    <property type="molecule type" value="Genomic_DNA"/>
</dbReference>
<dbReference type="AlphaFoldDB" id="A0A059T9U3"/>